<proteinExistence type="predicted"/>
<dbReference type="InterPro" id="IPR036388">
    <property type="entry name" value="WH-like_DNA-bd_sf"/>
</dbReference>
<dbReference type="Gene3D" id="1.10.10.10">
    <property type="entry name" value="Winged helix-like DNA-binding domain superfamily/Winged helix DNA-binding domain"/>
    <property type="match status" value="1"/>
</dbReference>
<dbReference type="InterPro" id="IPR036390">
    <property type="entry name" value="WH_DNA-bd_sf"/>
</dbReference>
<evidence type="ECO:0000313" key="2">
    <source>
        <dbReference type="Proteomes" id="UP000466794"/>
    </source>
</evidence>
<name>A0A7K1UQC7_9NOCA</name>
<dbReference type="AlphaFoldDB" id="A0A7K1UQC7"/>
<evidence type="ECO:0008006" key="3">
    <source>
        <dbReference type="Google" id="ProtNLM"/>
    </source>
</evidence>
<organism evidence="1 2">
    <name type="scientific">Nocardia terrae</name>
    <dbReference type="NCBI Taxonomy" id="2675851"/>
    <lineage>
        <taxon>Bacteria</taxon>
        <taxon>Bacillati</taxon>
        <taxon>Actinomycetota</taxon>
        <taxon>Actinomycetes</taxon>
        <taxon>Mycobacteriales</taxon>
        <taxon>Nocardiaceae</taxon>
        <taxon>Nocardia</taxon>
    </lineage>
</organism>
<evidence type="ECO:0000313" key="1">
    <source>
        <dbReference type="EMBL" id="MVU76546.1"/>
    </source>
</evidence>
<keyword evidence="2" id="KW-1185">Reference proteome</keyword>
<dbReference type="EMBL" id="WRPP01000001">
    <property type="protein sequence ID" value="MVU76546.1"/>
    <property type="molecule type" value="Genomic_DNA"/>
</dbReference>
<comment type="caution">
    <text evidence="1">The sequence shown here is derived from an EMBL/GenBank/DDBJ whole genome shotgun (WGS) entry which is preliminary data.</text>
</comment>
<protein>
    <recommendedName>
        <fullName evidence="3">ArsR family transcriptional regulator</fullName>
    </recommendedName>
</protein>
<sequence>MENPADELSALRELVNHRGVVEMLDLLSSGTHTVRDLRIELGMRRPGVWRVLRLLAAYGVVTADTTGSWDGPLDIAEPVRLTETGWRTVELLASFAVWEALYQPDSPQAAGRPAE</sequence>
<dbReference type="RefSeq" id="WP_157355309.1">
    <property type="nucleotide sequence ID" value="NZ_WRPP01000001.1"/>
</dbReference>
<gene>
    <name evidence="1" type="ORF">GPX89_04725</name>
</gene>
<accession>A0A7K1UQC7</accession>
<reference evidence="1 2" key="1">
    <citation type="submission" date="2019-12" db="EMBL/GenBank/DDBJ databases">
        <title>Nocardia sp. nov. ET3-3 isolated from soil.</title>
        <authorList>
            <person name="Kanchanasin P."/>
            <person name="Tanasupawat S."/>
            <person name="Yuki M."/>
            <person name="Kudo T."/>
        </authorList>
    </citation>
    <scope>NUCLEOTIDE SEQUENCE [LARGE SCALE GENOMIC DNA]</scope>
    <source>
        <strain evidence="1 2">ET3-3</strain>
    </source>
</reference>
<dbReference type="SUPFAM" id="SSF46785">
    <property type="entry name" value="Winged helix' DNA-binding domain"/>
    <property type="match status" value="1"/>
</dbReference>
<dbReference type="Proteomes" id="UP000466794">
    <property type="component" value="Unassembled WGS sequence"/>
</dbReference>